<keyword evidence="5" id="KW-1185">Reference proteome</keyword>
<evidence type="ECO:0000256" key="3">
    <source>
        <dbReference type="ARBA" id="ARBA00023027"/>
    </source>
</evidence>
<dbReference type="Gene3D" id="3.40.718.10">
    <property type="entry name" value="Isopropylmalate Dehydrogenase"/>
    <property type="match status" value="1"/>
</dbReference>
<dbReference type="GO" id="GO:0046872">
    <property type="term" value="F:metal ion binding"/>
    <property type="evidence" value="ECO:0007669"/>
    <property type="project" value="UniProtKB-KW"/>
</dbReference>
<evidence type="ECO:0000313" key="5">
    <source>
        <dbReference type="Proteomes" id="UP000245959"/>
    </source>
</evidence>
<gene>
    <name evidence="4" type="ORF">C8D82_11351</name>
</gene>
<dbReference type="Proteomes" id="UP000245959">
    <property type="component" value="Unassembled WGS sequence"/>
</dbReference>
<name>A0A2U1AYT2_9BACT</name>
<dbReference type="GO" id="GO:0016491">
    <property type="term" value="F:oxidoreductase activity"/>
    <property type="evidence" value="ECO:0007669"/>
    <property type="project" value="UniProtKB-KW"/>
</dbReference>
<dbReference type="SUPFAM" id="SSF53659">
    <property type="entry name" value="Isocitrate/Isopropylmalate dehydrogenase-like"/>
    <property type="match status" value="1"/>
</dbReference>
<dbReference type="PANTHER" id="PTHR30004">
    <property type="entry name" value="4-HYDROXYTHREONINE-4-PHOSPHATE DEHYDROGENASE"/>
    <property type="match status" value="1"/>
</dbReference>
<keyword evidence="1" id="KW-0479">Metal-binding</keyword>
<evidence type="ECO:0000256" key="1">
    <source>
        <dbReference type="ARBA" id="ARBA00022723"/>
    </source>
</evidence>
<dbReference type="GeneID" id="78295307"/>
<dbReference type="GO" id="GO:0051287">
    <property type="term" value="F:NAD binding"/>
    <property type="evidence" value="ECO:0007669"/>
    <property type="project" value="InterPro"/>
</dbReference>
<evidence type="ECO:0000256" key="2">
    <source>
        <dbReference type="ARBA" id="ARBA00023002"/>
    </source>
</evidence>
<dbReference type="InterPro" id="IPR005255">
    <property type="entry name" value="PdxA_fam"/>
</dbReference>
<keyword evidence="2" id="KW-0560">Oxidoreductase</keyword>
<dbReference type="AlphaFoldDB" id="A0A2U1AYT2"/>
<dbReference type="PANTHER" id="PTHR30004:SF6">
    <property type="entry name" value="D-THREONATE 4-PHOSPHATE DEHYDROGENASE"/>
    <property type="match status" value="1"/>
</dbReference>
<comment type="caution">
    <text evidence="4">The sequence shown here is derived from an EMBL/GenBank/DDBJ whole genome shotgun (WGS) entry which is preliminary data.</text>
</comment>
<sequence>MNTLPVIAITMGDPAGIGPELAVRAADDFRWSDRCRFVIYGEPSILAEAARRWTHGRLPEVVSAGTLPFAELEIGKAAARCGKLAYDALTLATQDAIAGKVAAIVTAPMNKYSVNLAGIPFTGHTERIAELCGCRDFVMMQSSGRLRVVFVTTHIALAEVPRQVTPGRIVTVAKLLDEVIRREGVPHPKLAAAAINPHAGENGCMGTEDETVTKPALAALREQRIDIDGPFPPDTLFIESTRERYDGIVSMYHDQGHIPFKMLAFNSGVNSTLGLPIVRTSPDHGTAFDIAWRGVADPGSFYAAIDTAIRRA</sequence>
<dbReference type="Pfam" id="PF04166">
    <property type="entry name" value="PdxA"/>
    <property type="match status" value="1"/>
</dbReference>
<dbReference type="EMBL" id="QEKH01000013">
    <property type="protein sequence ID" value="PVY41578.1"/>
    <property type="molecule type" value="Genomic_DNA"/>
</dbReference>
<accession>A0A2U1AYT2</accession>
<reference evidence="4 5" key="1">
    <citation type="submission" date="2018-04" db="EMBL/GenBank/DDBJ databases">
        <title>Genomic Encyclopedia of Type Strains, Phase IV (KMG-IV): sequencing the most valuable type-strain genomes for metagenomic binning, comparative biology and taxonomic classification.</title>
        <authorList>
            <person name="Goeker M."/>
        </authorList>
    </citation>
    <scope>NUCLEOTIDE SEQUENCE [LARGE SCALE GENOMIC DNA]</scope>
    <source>
        <strain evidence="4 5">DSM 14823</strain>
    </source>
</reference>
<dbReference type="RefSeq" id="WP_165832967.1">
    <property type="nucleotide sequence ID" value="NZ_CABMMC010000086.1"/>
</dbReference>
<dbReference type="NCBIfam" id="TIGR00557">
    <property type="entry name" value="pdxA"/>
    <property type="match status" value="1"/>
</dbReference>
<evidence type="ECO:0000313" key="4">
    <source>
        <dbReference type="EMBL" id="PVY41578.1"/>
    </source>
</evidence>
<keyword evidence="3" id="KW-0520">NAD</keyword>
<proteinExistence type="predicted"/>
<organism evidence="4 5">
    <name type="scientific">Victivallis vadensis</name>
    <dbReference type="NCBI Taxonomy" id="172901"/>
    <lineage>
        <taxon>Bacteria</taxon>
        <taxon>Pseudomonadati</taxon>
        <taxon>Lentisphaerota</taxon>
        <taxon>Lentisphaeria</taxon>
        <taxon>Victivallales</taxon>
        <taxon>Victivallaceae</taxon>
        <taxon>Victivallis</taxon>
    </lineage>
</organism>
<protein>
    <submittedName>
        <fullName evidence="4">4-hydroxythreonine-4-phosphate dehydrogenase</fullName>
    </submittedName>
</protein>